<keyword evidence="7" id="KW-1185">Reference proteome</keyword>
<dbReference type="Proteomes" id="UP000320475">
    <property type="component" value="Unassembled WGS sequence"/>
</dbReference>
<dbReference type="InterPro" id="IPR025784">
    <property type="entry name" value="EFM7"/>
</dbReference>
<dbReference type="GO" id="GO:0005737">
    <property type="term" value="C:cytoplasm"/>
    <property type="evidence" value="ECO:0007669"/>
    <property type="project" value="TreeGrafter"/>
</dbReference>
<gene>
    <name evidence="6" type="ORF">SeLEV6574_g05008</name>
    <name evidence="5" type="ORF">SeMB42_g05488</name>
</gene>
<dbReference type="InterPro" id="IPR029063">
    <property type="entry name" value="SAM-dependent_MTases_sf"/>
</dbReference>
<proteinExistence type="predicted"/>
<dbReference type="PROSITE" id="PS51560">
    <property type="entry name" value="SAM_MT_NNT1"/>
    <property type="match status" value="1"/>
</dbReference>
<dbReference type="InterPro" id="IPR019410">
    <property type="entry name" value="Methyltransf_16"/>
</dbReference>
<evidence type="ECO:0000313" key="7">
    <source>
        <dbReference type="Proteomes" id="UP000317494"/>
    </source>
</evidence>
<dbReference type="PANTHER" id="PTHR14614">
    <property type="entry name" value="HEPATOCELLULAR CARCINOMA-ASSOCIATED ANTIGEN"/>
    <property type="match status" value="1"/>
</dbReference>
<name>A0A507CR51_9FUNG</name>
<evidence type="ECO:0000313" key="6">
    <source>
        <dbReference type="EMBL" id="TPX43535.1"/>
    </source>
</evidence>
<evidence type="ECO:0000313" key="8">
    <source>
        <dbReference type="Proteomes" id="UP000320475"/>
    </source>
</evidence>
<sequence length="294" mass="33237">MRAPSAEMHPVQTSAKSVLMISNNAASIGNDDIVLEEAELDLFREPDSFRPKTPPPSYTTYLRIPDHVQQGTPSRFELRLIRPHSLWAHMLWNAGIVLARFLDHHKAKCLNKTVLELGAAAALPTFVAAINGCKLAVATDYPEQYLIENIEYNTRVNLPAYLDKGVIKVMGHLWGDHVEPLLSELKPFTASHSEIPKFDLVILADVVFNHSQHTQLLKTVKSTLCPHNGIAYVSFSHHKPHLAHKDLHFFELAQQEPFNFKVTKLFEEKLKPMFEVDRGDPAVRATVHVYTMQL</sequence>
<dbReference type="PANTHER" id="PTHR14614:SF10">
    <property type="entry name" value="PROTEIN N-TERMINAL AND LYSINE N-METHYLTRANSFERASE EFM7"/>
    <property type="match status" value="1"/>
</dbReference>
<keyword evidence="1" id="KW-0963">Cytoplasm</keyword>
<dbReference type="CDD" id="cd02440">
    <property type="entry name" value="AdoMet_MTases"/>
    <property type="match status" value="1"/>
</dbReference>
<dbReference type="STRING" id="286115.A0A507CR51"/>
<accession>A0A507CR51</accession>
<evidence type="ECO:0008006" key="9">
    <source>
        <dbReference type="Google" id="ProtNLM"/>
    </source>
</evidence>
<evidence type="ECO:0000256" key="4">
    <source>
        <dbReference type="ARBA" id="ARBA00022691"/>
    </source>
</evidence>
<dbReference type="Pfam" id="PF10294">
    <property type="entry name" value="Methyltransf_16"/>
    <property type="match status" value="1"/>
</dbReference>
<evidence type="ECO:0000256" key="2">
    <source>
        <dbReference type="ARBA" id="ARBA00022603"/>
    </source>
</evidence>
<organism evidence="5 7">
    <name type="scientific">Synchytrium endobioticum</name>
    <dbReference type="NCBI Taxonomy" id="286115"/>
    <lineage>
        <taxon>Eukaryota</taxon>
        <taxon>Fungi</taxon>
        <taxon>Fungi incertae sedis</taxon>
        <taxon>Chytridiomycota</taxon>
        <taxon>Chytridiomycota incertae sedis</taxon>
        <taxon>Chytridiomycetes</taxon>
        <taxon>Synchytriales</taxon>
        <taxon>Synchytriaceae</taxon>
        <taxon>Synchytrium</taxon>
    </lineage>
</organism>
<evidence type="ECO:0000256" key="1">
    <source>
        <dbReference type="ARBA" id="ARBA00022490"/>
    </source>
</evidence>
<keyword evidence="4" id="KW-0949">S-adenosyl-L-methionine</keyword>
<evidence type="ECO:0000313" key="5">
    <source>
        <dbReference type="EMBL" id="TPX41642.1"/>
    </source>
</evidence>
<protein>
    <recommendedName>
        <fullName evidence="9">Elongation factor methyltransferase 7</fullName>
    </recommendedName>
</protein>
<dbReference type="EMBL" id="QEAN01000263">
    <property type="protein sequence ID" value="TPX41642.1"/>
    <property type="molecule type" value="Genomic_DNA"/>
</dbReference>
<dbReference type="OrthoDB" id="46564at2759"/>
<reference evidence="7 8" key="1">
    <citation type="journal article" date="2019" name="Sci. Rep.">
        <title>Comparative genomics of chytrid fungi reveal insights into the obligate biotrophic and pathogenic lifestyle of Synchytrium endobioticum.</title>
        <authorList>
            <person name="van de Vossenberg B.T.L.H."/>
            <person name="Warris S."/>
            <person name="Nguyen H.D.T."/>
            <person name="van Gent-Pelzer M.P.E."/>
            <person name="Joly D.L."/>
            <person name="van de Geest H.C."/>
            <person name="Bonants P.J.M."/>
            <person name="Smith D.S."/>
            <person name="Levesque C.A."/>
            <person name="van der Lee T.A.J."/>
        </authorList>
    </citation>
    <scope>NUCLEOTIDE SEQUENCE [LARGE SCALE GENOMIC DNA]</scope>
    <source>
        <strain evidence="6 8">LEV6574</strain>
        <strain evidence="5 7">MB42</strain>
    </source>
</reference>
<dbReference type="GO" id="GO:0032259">
    <property type="term" value="P:methylation"/>
    <property type="evidence" value="ECO:0007669"/>
    <property type="project" value="UniProtKB-KW"/>
</dbReference>
<dbReference type="Gene3D" id="3.40.50.150">
    <property type="entry name" value="Vaccinia Virus protein VP39"/>
    <property type="match status" value="1"/>
</dbReference>
<keyword evidence="2" id="KW-0489">Methyltransferase</keyword>
<dbReference type="SUPFAM" id="SSF53335">
    <property type="entry name" value="S-adenosyl-L-methionine-dependent methyltransferases"/>
    <property type="match status" value="1"/>
</dbReference>
<dbReference type="AlphaFoldDB" id="A0A507CR51"/>
<keyword evidence="3" id="KW-0808">Transferase</keyword>
<dbReference type="GO" id="GO:0008168">
    <property type="term" value="F:methyltransferase activity"/>
    <property type="evidence" value="ECO:0007669"/>
    <property type="project" value="UniProtKB-KW"/>
</dbReference>
<dbReference type="EMBL" id="QEAM01000219">
    <property type="protein sequence ID" value="TPX43535.1"/>
    <property type="molecule type" value="Genomic_DNA"/>
</dbReference>
<evidence type="ECO:0000256" key="3">
    <source>
        <dbReference type="ARBA" id="ARBA00022679"/>
    </source>
</evidence>
<dbReference type="VEuPathDB" id="FungiDB:SeMB42_g05488"/>
<dbReference type="Proteomes" id="UP000317494">
    <property type="component" value="Unassembled WGS sequence"/>
</dbReference>
<comment type="caution">
    <text evidence="5">The sequence shown here is derived from an EMBL/GenBank/DDBJ whole genome shotgun (WGS) entry which is preliminary data.</text>
</comment>